<dbReference type="AlphaFoldDB" id="A0ABD1QGJ6"/>
<dbReference type="EMBL" id="JBFOLK010000011">
    <property type="protein sequence ID" value="KAL2475354.1"/>
    <property type="molecule type" value="Genomic_DNA"/>
</dbReference>
<protein>
    <submittedName>
        <fullName evidence="2">Protein SGT1 B like</fullName>
    </submittedName>
</protein>
<reference evidence="3" key="1">
    <citation type="submission" date="2024-07" db="EMBL/GenBank/DDBJ databases">
        <title>Two chromosome-level genome assemblies of Korean endemic species Abeliophyllum distichum and Forsythia ovata (Oleaceae).</title>
        <authorList>
            <person name="Jang H."/>
        </authorList>
    </citation>
    <scope>NUCLEOTIDE SEQUENCE [LARGE SCALE GENOMIC DNA]</scope>
</reference>
<comment type="caution">
    <text evidence="2">The sequence shown here is derived from an EMBL/GenBank/DDBJ whole genome shotgun (WGS) entry which is preliminary data.</text>
</comment>
<feature type="region of interest" description="Disordered" evidence="1">
    <location>
        <begin position="62"/>
        <end position="113"/>
    </location>
</feature>
<proteinExistence type="predicted"/>
<organism evidence="2 3">
    <name type="scientific">Abeliophyllum distichum</name>
    <dbReference type="NCBI Taxonomy" id="126358"/>
    <lineage>
        <taxon>Eukaryota</taxon>
        <taxon>Viridiplantae</taxon>
        <taxon>Streptophyta</taxon>
        <taxon>Embryophyta</taxon>
        <taxon>Tracheophyta</taxon>
        <taxon>Spermatophyta</taxon>
        <taxon>Magnoliopsida</taxon>
        <taxon>eudicotyledons</taxon>
        <taxon>Gunneridae</taxon>
        <taxon>Pentapetalae</taxon>
        <taxon>asterids</taxon>
        <taxon>lamiids</taxon>
        <taxon>Lamiales</taxon>
        <taxon>Oleaceae</taxon>
        <taxon>Forsythieae</taxon>
        <taxon>Abeliophyllum</taxon>
    </lineage>
</organism>
<feature type="compositionally biased region" description="Basic and acidic residues" evidence="1">
    <location>
        <begin position="99"/>
        <end position="113"/>
    </location>
</feature>
<sequence length="113" mass="12831">MHEEYYSAKAALEKGPSSANDARFTKLIKECEERIAANFMEVSRLLFCSAISVGFEKQTIATPEENRDLNGSSMSNMVPQSSDRNSENLEVAVQQQNETHQKKEKEVVNLKYR</sequence>
<accession>A0ABD1QGJ6</accession>
<keyword evidence="3" id="KW-1185">Reference proteome</keyword>
<evidence type="ECO:0000313" key="2">
    <source>
        <dbReference type="EMBL" id="KAL2475354.1"/>
    </source>
</evidence>
<name>A0ABD1QGJ6_9LAMI</name>
<gene>
    <name evidence="2" type="ORF">Adt_36090</name>
</gene>
<feature type="compositionally biased region" description="Polar residues" evidence="1">
    <location>
        <begin position="69"/>
        <end position="83"/>
    </location>
</feature>
<evidence type="ECO:0000256" key="1">
    <source>
        <dbReference type="SAM" id="MobiDB-lite"/>
    </source>
</evidence>
<dbReference type="Proteomes" id="UP001604336">
    <property type="component" value="Unassembled WGS sequence"/>
</dbReference>
<evidence type="ECO:0000313" key="3">
    <source>
        <dbReference type="Proteomes" id="UP001604336"/>
    </source>
</evidence>